<feature type="region of interest" description="Disordered" evidence="5">
    <location>
        <begin position="832"/>
        <end position="872"/>
    </location>
</feature>
<dbReference type="RefSeq" id="XP_008787110.2">
    <property type="nucleotide sequence ID" value="XM_008788888.3"/>
</dbReference>
<evidence type="ECO:0000256" key="5">
    <source>
        <dbReference type="SAM" id="MobiDB-lite"/>
    </source>
</evidence>
<name>A0A8B9A9S3_PHODC</name>
<dbReference type="Pfam" id="PF10551">
    <property type="entry name" value="MULE"/>
    <property type="match status" value="1"/>
</dbReference>
<dbReference type="Pfam" id="PF04434">
    <property type="entry name" value="SWIM"/>
    <property type="match status" value="1"/>
</dbReference>
<dbReference type="InterPro" id="IPR007527">
    <property type="entry name" value="Znf_SWIM"/>
</dbReference>
<keyword evidence="7" id="KW-1185">Reference proteome</keyword>
<protein>
    <submittedName>
        <fullName evidence="8 9">Protein FAR1-RELATED SEQUENCE 5-like isoform X1</fullName>
    </submittedName>
</protein>
<keyword evidence="2 4" id="KW-0863">Zinc-finger</keyword>
<feature type="region of interest" description="Disordered" evidence="5">
    <location>
        <begin position="684"/>
        <end position="749"/>
    </location>
</feature>
<dbReference type="Pfam" id="PF03101">
    <property type="entry name" value="FAR1"/>
    <property type="match status" value="1"/>
</dbReference>
<dbReference type="AlphaFoldDB" id="A0A8B9A9S3"/>
<evidence type="ECO:0000313" key="9">
    <source>
        <dbReference type="RefSeq" id="XP_038983436.1"/>
    </source>
</evidence>
<gene>
    <name evidence="8 9" type="primary">LOC103705241</name>
</gene>
<evidence type="ECO:0000313" key="7">
    <source>
        <dbReference type="Proteomes" id="UP000228380"/>
    </source>
</evidence>
<keyword evidence="1" id="KW-0479">Metal-binding</keyword>
<keyword evidence="3" id="KW-0862">Zinc</keyword>
<dbReference type="PANTHER" id="PTHR47718:SF17">
    <property type="entry name" value="PROTEIN FAR1-RELATED SEQUENCE 5-LIKE"/>
    <property type="match status" value="1"/>
</dbReference>
<dbReference type="PANTHER" id="PTHR47718">
    <property type="entry name" value="OS01G0519700 PROTEIN"/>
    <property type="match status" value="1"/>
</dbReference>
<proteinExistence type="predicted"/>
<dbReference type="Proteomes" id="UP000228380">
    <property type="component" value="Chromosome 6"/>
</dbReference>
<evidence type="ECO:0000259" key="6">
    <source>
        <dbReference type="PROSITE" id="PS50966"/>
    </source>
</evidence>
<organism evidence="7 9">
    <name type="scientific">Phoenix dactylifera</name>
    <name type="common">Date palm</name>
    <dbReference type="NCBI Taxonomy" id="42345"/>
    <lineage>
        <taxon>Eukaryota</taxon>
        <taxon>Viridiplantae</taxon>
        <taxon>Streptophyta</taxon>
        <taxon>Embryophyta</taxon>
        <taxon>Tracheophyta</taxon>
        <taxon>Spermatophyta</taxon>
        <taxon>Magnoliopsida</taxon>
        <taxon>Liliopsida</taxon>
        <taxon>Arecaceae</taxon>
        <taxon>Coryphoideae</taxon>
        <taxon>Phoeniceae</taxon>
        <taxon>Phoenix</taxon>
    </lineage>
</organism>
<accession>A0A8B9A9S3</accession>
<evidence type="ECO:0000256" key="1">
    <source>
        <dbReference type="ARBA" id="ARBA00022723"/>
    </source>
</evidence>
<dbReference type="GO" id="GO:0008270">
    <property type="term" value="F:zinc ion binding"/>
    <property type="evidence" value="ECO:0007669"/>
    <property type="project" value="UniProtKB-KW"/>
</dbReference>
<feature type="domain" description="SWIM-type" evidence="6">
    <location>
        <begin position="543"/>
        <end position="579"/>
    </location>
</feature>
<reference evidence="7" key="1">
    <citation type="journal article" date="2019" name="Nat. Commun.">
        <title>Genome-wide association mapping of date palm fruit traits.</title>
        <authorList>
            <person name="Hazzouri K.M."/>
            <person name="Gros-Balthazard M."/>
            <person name="Flowers J.M."/>
            <person name="Copetti D."/>
            <person name="Lemansour A."/>
            <person name="Lebrun M."/>
            <person name="Masmoudi K."/>
            <person name="Ferrand S."/>
            <person name="Dhar M.I."/>
            <person name="Fresquez Z.A."/>
            <person name="Rosas U."/>
            <person name="Zhang J."/>
            <person name="Talag J."/>
            <person name="Lee S."/>
            <person name="Kudrna D."/>
            <person name="Powell R.F."/>
            <person name="Leitch I.J."/>
            <person name="Krueger R.R."/>
            <person name="Wing R.A."/>
            <person name="Amiri K.M.A."/>
            <person name="Purugganan M.D."/>
        </authorList>
    </citation>
    <scope>NUCLEOTIDE SEQUENCE [LARGE SCALE GENOMIC DNA]</scope>
    <source>
        <strain evidence="7">cv. Khalas</strain>
    </source>
</reference>
<feature type="compositionally biased region" description="Basic and acidic residues" evidence="5">
    <location>
        <begin position="705"/>
        <end position="721"/>
    </location>
</feature>
<dbReference type="InterPro" id="IPR018289">
    <property type="entry name" value="MULE_transposase_dom"/>
</dbReference>
<sequence>MDSSEYGGRSCWGSHRLAICMDNDGEGEAVCANSDGKEVDKHGESSDVLKCGEVSKVLLGQVVHSEEEAYSLCCDYGHRMGFSVRRGKQYYWLGTKNIRSKDYYCSKEGFKNDEYPNESSYSKLDTRTGCKAMIRFMVDEDGQWKVTKLVDEHNHDLAKPEERHLLRSMRSPTGAKASVLDSMMNAGIRTINTYSYMVEESDGAENLAGDLQSLVSHFKRRANQEGMFYWDMQLDQEGRACNFFWRDGRSRVDYDCFGDVVVFNTTYRTNRYNRICVPFVGVNHHWQNVIFGCAFLLDETTASFIWLFKSFLKSMGDRPPKTIFTDQNQAMTNAITEVFPNTRHRLCLWHIYKNAPSHLGNLNFDQNFHKLFNKCLQGCDSEEEFEETWGKMISKYNVQDHEWLNNLYKIREKWCTALNKDTFDGGIKSSQRSESTNNFLNGIADKSTSLTKFVVAFEKLVNGWRRNESEEDFRCNQSAPTRIIKHSEILKHASKTFTHKIYKLFEKEYLDGCGATSSSQEISLGGTLYKFELMMQGRGSKVWTVMFDTSTSEVSCSCRKFETMGLLCSHALKAFSVKNVQRIPEKYILKRWTKDARKRVYSFNEEGSSKKKCTEVELIYHNQAMRYAYNLVMKSQGHEGARKILWDTFDLADAELDKFFAKLSLDGHSAVKDDQANDYDKEAEMVDDDDDDDEYPVLDPPYLRPEGESTEKLKEHFEKQKKCSSRRGKRKVKEAAGSSSHLENTTKDGSQRLRCLFPAPPSHFPFANPFAPSNFYQVQPSSLGSTSTFYMHSYTLPMPSQSSKITWGMDGSNIPFTSMVHGVNFANNLNQESSSHARRHRSAISQPPAVKSAASREELGSEHQRRTSSGEA</sequence>
<dbReference type="KEGG" id="pda:103705241"/>
<feature type="compositionally biased region" description="Acidic residues" evidence="5">
    <location>
        <begin position="685"/>
        <end position="696"/>
    </location>
</feature>
<dbReference type="InterPro" id="IPR006564">
    <property type="entry name" value="Znf_PMZ"/>
</dbReference>
<dbReference type="OrthoDB" id="751756at2759"/>
<dbReference type="RefSeq" id="XP_038983436.1">
    <property type="nucleotide sequence ID" value="XM_039127508.1"/>
</dbReference>
<evidence type="ECO:0000313" key="8">
    <source>
        <dbReference type="RefSeq" id="XP_008787110.2"/>
    </source>
</evidence>
<reference evidence="8 9" key="2">
    <citation type="submission" date="2025-04" db="UniProtKB">
        <authorList>
            <consortium name="RefSeq"/>
        </authorList>
    </citation>
    <scope>IDENTIFICATION</scope>
    <source>
        <tissue evidence="8 9">Young leaves</tissue>
    </source>
</reference>
<feature type="compositionally biased region" description="Basic and acidic residues" evidence="5">
    <location>
        <begin position="854"/>
        <end position="865"/>
    </location>
</feature>
<evidence type="ECO:0000256" key="4">
    <source>
        <dbReference type="PROSITE-ProRule" id="PRU00325"/>
    </source>
</evidence>
<dbReference type="GeneID" id="103705241"/>
<feature type="compositionally biased region" description="Basic residues" evidence="5">
    <location>
        <begin position="722"/>
        <end position="732"/>
    </location>
</feature>
<dbReference type="InterPro" id="IPR004330">
    <property type="entry name" value="FAR1_DNA_bnd_dom"/>
</dbReference>
<dbReference type="PROSITE" id="PS50966">
    <property type="entry name" value="ZF_SWIM"/>
    <property type="match status" value="1"/>
</dbReference>
<dbReference type="SMART" id="SM00575">
    <property type="entry name" value="ZnF_PMZ"/>
    <property type="match status" value="1"/>
</dbReference>
<evidence type="ECO:0000256" key="2">
    <source>
        <dbReference type="ARBA" id="ARBA00022771"/>
    </source>
</evidence>
<evidence type="ECO:0000256" key="3">
    <source>
        <dbReference type="ARBA" id="ARBA00022833"/>
    </source>
</evidence>